<dbReference type="Gene3D" id="3.40.50.2300">
    <property type="match status" value="1"/>
</dbReference>
<dbReference type="InterPro" id="IPR036097">
    <property type="entry name" value="HisK_dim/P_sf"/>
</dbReference>
<dbReference type="Gene3D" id="1.10.287.130">
    <property type="match status" value="1"/>
</dbReference>
<evidence type="ECO:0000256" key="8">
    <source>
        <dbReference type="SAM" id="Phobius"/>
    </source>
</evidence>
<dbReference type="CDD" id="cd00130">
    <property type="entry name" value="PAS"/>
    <property type="match status" value="1"/>
</dbReference>
<dbReference type="EC" id="2.7.13.3" evidence="3"/>
<dbReference type="InterPro" id="IPR000014">
    <property type="entry name" value="PAS"/>
</dbReference>
<dbReference type="OrthoDB" id="6973808at2"/>
<comment type="subcellular location">
    <subcellularLocation>
        <location evidence="2">Membrane</location>
    </subcellularLocation>
</comment>
<dbReference type="PROSITE" id="PS50113">
    <property type="entry name" value="PAC"/>
    <property type="match status" value="1"/>
</dbReference>
<evidence type="ECO:0000313" key="14">
    <source>
        <dbReference type="Proteomes" id="UP000294980"/>
    </source>
</evidence>
<dbReference type="RefSeq" id="WP_117316402.1">
    <property type="nucleotide sequence ID" value="NZ_QQSW01000006.1"/>
</dbReference>
<dbReference type="SUPFAM" id="SSF158472">
    <property type="entry name" value="HAMP domain-like"/>
    <property type="match status" value="1"/>
</dbReference>
<organism evidence="13 14">
    <name type="scientific">Chromatocurvus halotolerans</name>
    <dbReference type="NCBI Taxonomy" id="1132028"/>
    <lineage>
        <taxon>Bacteria</taxon>
        <taxon>Pseudomonadati</taxon>
        <taxon>Pseudomonadota</taxon>
        <taxon>Gammaproteobacteria</taxon>
        <taxon>Cellvibrionales</taxon>
        <taxon>Halieaceae</taxon>
        <taxon>Chromatocurvus</taxon>
    </lineage>
</organism>
<gene>
    <name evidence="13" type="ORF">EV688_101160</name>
</gene>
<evidence type="ECO:0000256" key="1">
    <source>
        <dbReference type="ARBA" id="ARBA00000085"/>
    </source>
</evidence>
<dbReference type="SMART" id="SM00448">
    <property type="entry name" value="REC"/>
    <property type="match status" value="1"/>
</dbReference>
<dbReference type="CDD" id="cd00082">
    <property type="entry name" value="HisKA"/>
    <property type="match status" value="1"/>
</dbReference>
<dbReference type="GO" id="GO:0000155">
    <property type="term" value="F:phosphorelay sensor kinase activity"/>
    <property type="evidence" value="ECO:0007669"/>
    <property type="project" value="InterPro"/>
</dbReference>
<evidence type="ECO:0000256" key="6">
    <source>
        <dbReference type="ARBA" id="ARBA00022777"/>
    </source>
</evidence>
<comment type="caution">
    <text evidence="13">The sequence shown here is derived from an EMBL/GenBank/DDBJ whole genome shotgun (WGS) entry which is preliminary data.</text>
</comment>
<dbReference type="InterPro" id="IPR005467">
    <property type="entry name" value="His_kinase_dom"/>
</dbReference>
<feature type="domain" description="HAMP" evidence="12">
    <location>
        <begin position="196"/>
        <end position="248"/>
    </location>
</feature>
<dbReference type="Gene3D" id="2.10.70.100">
    <property type="match status" value="1"/>
</dbReference>
<feature type="transmembrane region" description="Helical" evidence="8">
    <location>
        <begin position="171"/>
        <end position="194"/>
    </location>
</feature>
<dbReference type="InterPro" id="IPR003660">
    <property type="entry name" value="HAMP_dom"/>
</dbReference>
<evidence type="ECO:0000259" key="9">
    <source>
        <dbReference type="PROSITE" id="PS50109"/>
    </source>
</evidence>
<feature type="modified residue" description="4-aspartylphosphate" evidence="7">
    <location>
        <position position="695"/>
    </location>
</feature>
<keyword evidence="5" id="KW-0808">Transferase</keyword>
<dbReference type="CDD" id="cd18161">
    <property type="entry name" value="REC_hyHK_blue-like"/>
    <property type="match status" value="1"/>
</dbReference>
<dbReference type="Pfam" id="PF02518">
    <property type="entry name" value="HATPase_c"/>
    <property type="match status" value="1"/>
</dbReference>
<dbReference type="SMART" id="SM00086">
    <property type="entry name" value="PAC"/>
    <property type="match status" value="1"/>
</dbReference>
<keyword evidence="4 7" id="KW-0597">Phosphoprotein</keyword>
<dbReference type="InterPro" id="IPR035965">
    <property type="entry name" value="PAS-like_dom_sf"/>
</dbReference>
<dbReference type="Pfam" id="PF08447">
    <property type="entry name" value="PAS_3"/>
    <property type="match status" value="1"/>
</dbReference>
<sequence length="766" mass="84181">MKLERTSLLAVVVCSAGLITLLLYGVWSSRQHLAEHDELRSLQNLKVRLDQLSVAADGLLLFSAQPDLLQAFHREAQALQDRLAALPDTSGNAAEVARRIAELRQSLAMLERAPQQDAEGQAPPPIPRDAPGSIERLTLLASVSNSGVAIDRSFATLLSQREEAAHAYTRTLIATFILATAFFGLICIAAFAYIHRRIATSISLLADTVEQICSGKTYLRVSAQRDDEVGALGRAINRLLDAQAEALTRIDHQRQQIRQQAEIMLVAGDIAKVGGWSVGLGDEKVIWSDVVKDIHGVPLSYSPTPEGAIGFYAKEDQPRIREAFMACVNRGIPYDLRLQIVDSNGRSHWVRTVGIPVHSDRGQVVGVQGALQDISEQVETEQQLGRVQRLESIGQLTGGIAHDFNNILTVILGNAELLVEELDDDSLGALAGMIRDSAERGARLTHQLLAFARRQTLHPQTVRLDCLLDGIHDMLDRSVGEDVTLIRRTGETLWPCRLDAAQLENAVLNLVINARDAMPRGGTLEITTENHRCEPDTTPPIPDMPCGDYACLSVSDTGEGIARENMERLFEPFFTTKPKGRGTGLGLPMIYGFVKQSSGFISIDSQPGKGTRVTLYFPRSEEEPESASPAVIPEGPLQRARRDYRILLVEDDDLVRRYVEQQLQSLGYLVVSAAAGKEALEILRKRTDIDLLFTDVIMPGGMSGRDLAEAAVLERPGLRVLFTSGYSQGVIAHDYQLDDGIDLLRKPYRREELIQKLASVFGERPA</sequence>
<evidence type="ECO:0000259" key="10">
    <source>
        <dbReference type="PROSITE" id="PS50110"/>
    </source>
</evidence>
<name>A0A4R2KWI4_9GAMM</name>
<dbReference type="GO" id="GO:0016020">
    <property type="term" value="C:membrane"/>
    <property type="evidence" value="ECO:0007669"/>
    <property type="project" value="UniProtKB-SubCell"/>
</dbReference>
<feature type="transmembrane region" description="Helical" evidence="8">
    <location>
        <begin position="6"/>
        <end position="27"/>
    </location>
</feature>
<dbReference type="NCBIfam" id="TIGR00229">
    <property type="entry name" value="sensory_box"/>
    <property type="match status" value="1"/>
</dbReference>
<dbReference type="InterPro" id="IPR000700">
    <property type="entry name" value="PAS-assoc_C"/>
</dbReference>
<feature type="domain" description="PAC" evidence="11">
    <location>
        <begin position="334"/>
        <end position="386"/>
    </location>
</feature>
<dbReference type="AlphaFoldDB" id="A0A4R2KWI4"/>
<dbReference type="SUPFAM" id="SSF55785">
    <property type="entry name" value="PYP-like sensor domain (PAS domain)"/>
    <property type="match status" value="1"/>
</dbReference>
<accession>A0A4R2KWI4</accession>
<dbReference type="SUPFAM" id="SSF47384">
    <property type="entry name" value="Homodimeric domain of signal transducing histidine kinase"/>
    <property type="match status" value="1"/>
</dbReference>
<keyword evidence="8" id="KW-0472">Membrane</keyword>
<proteinExistence type="predicted"/>
<dbReference type="InterPro" id="IPR003661">
    <property type="entry name" value="HisK_dim/P_dom"/>
</dbReference>
<dbReference type="InterPro" id="IPR013655">
    <property type="entry name" value="PAS_fold_3"/>
</dbReference>
<dbReference type="InterPro" id="IPR011006">
    <property type="entry name" value="CheY-like_superfamily"/>
</dbReference>
<dbReference type="PRINTS" id="PR00344">
    <property type="entry name" value="BCTRLSENSOR"/>
</dbReference>
<dbReference type="InterPro" id="IPR003594">
    <property type="entry name" value="HATPase_dom"/>
</dbReference>
<protein>
    <recommendedName>
        <fullName evidence="3">histidine kinase</fullName>
        <ecNumber evidence="3">2.7.13.3</ecNumber>
    </recommendedName>
</protein>
<comment type="catalytic activity">
    <reaction evidence="1">
        <text>ATP + protein L-histidine = ADP + protein N-phospho-L-histidine.</text>
        <dbReference type="EC" id="2.7.13.3"/>
    </reaction>
</comment>
<evidence type="ECO:0000256" key="7">
    <source>
        <dbReference type="PROSITE-ProRule" id="PRU00169"/>
    </source>
</evidence>
<dbReference type="PROSITE" id="PS50885">
    <property type="entry name" value="HAMP"/>
    <property type="match status" value="1"/>
</dbReference>
<keyword evidence="14" id="KW-1185">Reference proteome</keyword>
<dbReference type="InterPro" id="IPR004358">
    <property type="entry name" value="Sig_transdc_His_kin-like_C"/>
</dbReference>
<feature type="domain" description="Response regulatory" evidence="10">
    <location>
        <begin position="645"/>
        <end position="761"/>
    </location>
</feature>
<dbReference type="Proteomes" id="UP000294980">
    <property type="component" value="Unassembled WGS sequence"/>
</dbReference>
<dbReference type="SMART" id="SM00388">
    <property type="entry name" value="HisKA"/>
    <property type="match status" value="1"/>
</dbReference>
<dbReference type="Pfam" id="PF00072">
    <property type="entry name" value="Response_reg"/>
    <property type="match status" value="1"/>
</dbReference>
<feature type="domain" description="Histidine kinase" evidence="9">
    <location>
        <begin position="399"/>
        <end position="621"/>
    </location>
</feature>
<dbReference type="Gene3D" id="3.30.450.20">
    <property type="entry name" value="PAS domain"/>
    <property type="match status" value="1"/>
</dbReference>
<dbReference type="PANTHER" id="PTHR43065">
    <property type="entry name" value="SENSOR HISTIDINE KINASE"/>
    <property type="match status" value="1"/>
</dbReference>
<evidence type="ECO:0000256" key="5">
    <source>
        <dbReference type="ARBA" id="ARBA00022679"/>
    </source>
</evidence>
<dbReference type="SMART" id="SM00304">
    <property type="entry name" value="HAMP"/>
    <property type="match status" value="1"/>
</dbReference>
<dbReference type="Pfam" id="PF00512">
    <property type="entry name" value="HisKA"/>
    <property type="match status" value="1"/>
</dbReference>
<evidence type="ECO:0000256" key="2">
    <source>
        <dbReference type="ARBA" id="ARBA00004370"/>
    </source>
</evidence>
<dbReference type="SMART" id="SM00387">
    <property type="entry name" value="HATPase_c"/>
    <property type="match status" value="1"/>
</dbReference>
<evidence type="ECO:0000259" key="12">
    <source>
        <dbReference type="PROSITE" id="PS50885"/>
    </source>
</evidence>
<dbReference type="Pfam" id="PF00672">
    <property type="entry name" value="HAMP"/>
    <property type="match status" value="1"/>
</dbReference>
<dbReference type="Gene3D" id="6.10.340.10">
    <property type="match status" value="1"/>
</dbReference>
<evidence type="ECO:0000259" key="11">
    <source>
        <dbReference type="PROSITE" id="PS50113"/>
    </source>
</evidence>
<dbReference type="InterPro" id="IPR001789">
    <property type="entry name" value="Sig_transdc_resp-reg_receiver"/>
</dbReference>
<dbReference type="SUPFAM" id="SSF52172">
    <property type="entry name" value="CheY-like"/>
    <property type="match status" value="1"/>
</dbReference>
<keyword evidence="8" id="KW-0812">Transmembrane</keyword>
<evidence type="ECO:0000256" key="4">
    <source>
        <dbReference type="ARBA" id="ARBA00022553"/>
    </source>
</evidence>
<keyword evidence="6" id="KW-0418">Kinase</keyword>
<dbReference type="InterPro" id="IPR001610">
    <property type="entry name" value="PAC"/>
</dbReference>
<reference evidence="13 14" key="1">
    <citation type="submission" date="2019-03" db="EMBL/GenBank/DDBJ databases">
        <title>Genomic Encyclopedia of Type Strains, Phase IV (KMG-IV): sequencing the most valuable type-strain genomes for metagenomic binning, comparative biology and taxonomic classification.</title>
        <authorList>
            <person name="Goeker M."/>
        </authorList>
    </citation>
    <scope>NUCLEOTIDE SEQUENCE [LARGE SCALE GENOMIC DNA]</scope>
    <source>
        <strain evidence="13 14">DSM 23344</strain>
    </source>
</reference>
<evidence type="ECO:0000256" key="3">
    <source>
        <dbReference type="ARBA" id="ARBA00012438"/>
    </source>
</evidence>
<dbReference type="PROSITE" id="PS50109">
    <property type="entry name" value="HIS_KIN"/>
    <property type="match status" value="1"/>
</dbReference>
<dbReference type="EMBL" id="SLWX01000001">
    <property type="protein sequence ID" value="TCO78344.1"/>
    <property type="molecule type" value="Genomic_DNA"/>
</dbReference>
<dbReference type="PROSITE" id="PS50110">
    <property type="entry name" value="RESPONSE_REGULATORY"/>
    <property type="match status" value="1"/>
</dbReference>
<evidence type="ECO:0000313" key="13">
    <source>
        <dbReference type="EMBL" id="TCO78344.1"/>
    </source>
</evidence>
<keyword evidence="8" id="KW-1133">Transmembrane helix</keyword>
<dbReference type="InterPro" id="IPR036890">
    <property type="entry name" value="HATPase_C_sf"/>
</dbReference>
<dbReference type="CDD" id="cd06225">
    <property type="entry name" value="HAMP"/>
    <property type="match status" value="1"/>
</dbReference>
<dbReference type="Gene3D" id="3.30.565.10">
    <property type="entry name" value="Histidine kinase-like ATPase, C-terminal domain"/>
    <property type="match status" value="1"/>
</dbReference>
<dbReference type="SUPFAM" id="SSF55874">
    <property type="entry name" value="ATPase domain of HSP90 chaperone/DNA topoisomerase II/histidine kinase"/>
    <property type="match status" value="1"/>
</dbReference>
<dbReference type="PANTHER" id="PTHR43065:SF42">
    <property type="entry name" value="TWO-COMPONENT SENSOR PPRA"/>
    <property type="match status" value="1"/>
</dbReference>